<evidence type="ECO:0000256" key="7">
    <source>
        <dbReference type="ARBA" id="ARBA00022801"/>
    </source>
</evidence>
<keyword evidence="10" id="KW-0067">ATP-binding</keyword>
<dbReference type="GO" id="GO:0003677">
    <property type="term" value="F:DNA binding"/>
    <property type="evidence" value="ECO:0007669"/>
    <property type="project" value="UniProtKB-KW"/>
</dbReference>
<evidence type="ECO:0000256" key="10">
    <source>
        <dbReference type="ARBA" id="ARBA00022840"/>
    </source>
</evidence>
<evidence type="ECO:0000259" key="18">
    <source>
        <dbReference type="PROSITE" id="PS51192"/>
    </source>
</evidence>
<dbReference type="InterPro" id="IPR011545">
    <property type="entry name" value="DEAD/DEAH_box_helicase_dom"/>
</dbReference>
<evidence type="ECO:0000259" key="19">
    <source>
        <dbReference type="PROSITE" id="PS51194"/>
    </source>
</evidence>
<dbReference type="CDD" id="cd17920">
    <property type="entry name" value="DEXHc_RecQ"/>
    <property type="match status" value="1"/>
</dbReference>
<dbReference type="Gene3D" id="1.10.10.10">
    <property type="entry name" value="Winged helix-like DNA-binding domain superfamily/Winged helix DNA-binding domain"/>
    <property type="match status" value="1"/>
</dbReference>
<comment type="catalytic activity">
    <reaction evidence="15">
        <text>Couples ATP hydrolysis with the unwinding of duplex DNA by translocating in the 3'-5' direction.</text>
        <dbReference type="EC" id="5.6.2.4"/>
    </reaction>
</comment>
<dbReference type="Proteomes" id="UP000553766">
    <property type="component" value="Unassembled WGS sequence"/>
</dbReference>
<dbReference type="Gene3D" id="3.40.50.300">
    <property type="entry name" value="P-loop containing nucleotide triphosphate hydrolases"/>
    <property type="match status" value="2"/>
</dbReference>
<evidence type="ECO:0000256" key="13">
    <source>
        <dbReference type="ARBA" id="ARBA00023204"/>
    </source>
</evidence>
<evidence type="ECO:0000256" key="16">
    <source>
        <dbReference type="NCBIfam" id="TIGR01389"/>
    </source>
</evidence>
<dbReference type="PROSITE" id="PS51194">
    <property type="entry name" value="HELICASE_CTER"/>
    <property type="match status" value="1"/>
</dbReference>
<dbReference type="InterPro" id="IPR027417">
    <property type="entry name" value="P-loop_NTPase"/>
</dbReference>
<dbReference type="PROSITE" id="PS50967">
    <property type="entry name" value="HRDC"/>
    <property type="match status" value="2"/>
</dbReference>
<dbReference type="GO" id="GO:0043590">
    <property type="term" value="C:bacterial nucleoid"/>
    <property type="evidence" value="ECO:0007669"/>
    <property type="project" value="TreeGrafter"/>
</dbReference>
<dbReference type="InterPro" id="IPR001650">
    <property type="entry name" value="Helicase_C-like"/>
</dbReference>
<proteinExistence type="inferred from homology"/>
<dbReference type="InterPro" id="IPR018982">
    <property type="entry name" value="RQC_domain"/>
</dbReference>
<dbReference type="InterPro" id="IPR006293">
    <property type="entry name" value="DNA_helicase_ATP-dep_RecQ_bac"/>
</dbReference>
<dbReference type="NCBIfam" id="TIGR00614">
    <property type="entry name" value="recQ_fam"/>
    <property type="match status" value="1"/>
</dbReference>
<keyword evidence="4" id="KW-0479">Metal-binding</keyword>
<dbReference type="SUPFAM" id="SSF52540">
    <property type="entry name" value="P-loop containing nucleoside triphosphate hydrolases"/>
    <property type="match status" value="2"/>
</dbReference>
<dbReference type="InterPro" id="IPR044876">
    <property type="entry name" value="HRDC_dom_sf"/>
</dbReference>
<comment type="caution">
    <text evidence="20">The sequence shown here is derived from an EMBL/GenBank/DDBJ whole genome shotgun (WGS) entry which is preliminary data.</text>
</comment>
<dbReference type="SUPFAM" id="SSF47819">
    <property type="entry name" value="HRDC-like"/>
    <property type="match status" value="2"/>
</dbReference>
<accession>A0A840X1B5</accession>
<keyword evidence="7 20" id="KW-0378">Hydrolase</keyword>
<evidence type="ECO:0000256" key="5">
    <source>
        <dbReference type="ARBA" id="ARBA00022741"/>
    </source>
</evidence>
<dbReference type="Pfam" id="PF00270">
    <property type="entry name" value="DEAD"/>
    <property type="match status" value="1"/>
</dbReference>
<dbReference type="InterPro" id="IPR002121">
    <property type="entry name" value="HRDC_dom"/>
</dbReference>
<evidence type="ECO:0000256" key="2">
    <source>
        <dbReference type="ARBA" id="ARBA00001947"/>
    </source>
</evidence>
<keyword evidence="5" id="KW-0547">Nucleotide-binding</keyword>
<dbReference type="InterPro" id="IPR036388">
    <property type="entry name" value="WH-like_DNA-bd_sf"/>
</dbReference>
<keyword evidence="11" id="KW-0238">DNA-binding</keyword>
<dbReference type="RefSeq" id="WP_184010544.1">
    <property type="nucleotide sequence ID" value="NZ_JACIJS010000004.1"/>
</dbReference>
<dbReference type="InterPro" id="IPR010997">
    <property type="entry name" value="HRDC-like_sf"/>
</dbReference>
<dbReference type="PANTHER" id="PTHR13710:SF105">
    <property type="entry name" value="ATP-DEPENDENT DNA HELICASE Q1"/>
    <property type="match status" value="1"/>
</dbReference>
<evidence type="ECO:0000256" key="12">
    <source>
        <dbReference type="ARBA" id="ARBA00023172"/>
    </source>
</evidence>
<evidence type="ECO:0000256" key="6">
    <source>
        <dbReference type="ARBA" id="ARBA00022763"/>
    </source>
</evidence>
<dbReference type="SMART" id="SM00487">
    <property type="entry name" value="DEXDc"/>
    <property type="match status" value="1"/>
</dbReference>
<evidence type="ECO:0000256" key="15">
    <source>
        <dbReference type="ARBA" id="ARBA00034617"/>
    </source>
</evidence>
<dbReference type="AlphaFoldDB" id="A0A840X1B5"/>
<evidence type="ECO:0000256" key="4">
    <source>
        <dbReference type="ARBA" id="ARBA00022723"/>
    </source>
</evidence>
<protein>
    <recommendedName>
        <fullName evidence="16">DNA helicase RecQ</fullName>
        <ecNumber evidence="16">5.6.2.4</ecNumber>
    </recommendedName>
</protein>
<gene>
    <name evidence="20" type="ORF">FHS89_001678</name>
</gene>
<dbReference type="SMART" id="SM00341">
    <property type="entry name" value="HRDC"/>
    <property type="match status" value="1"/>
</dbReference>
<dbReference type="Pfam" id="PF00570">
    <property type="entry name" value="HRDC"/>
    <property type="match status" value="2"/>
</dbReference>
<evidence type="ECO:0000256" key="11">
    <source>
        <dbReference type="ARBA" id="ARBA00023125"/>
    </source>
</evidence>
<dbReference type="GO" id="GO:0016787">
    <property type="term" value="F:hydrolase activity"/>
    <property type="evidence" value="ECO:0007669"/>
    <property type="project" value="UniProtKB-KW"/>
</dbReference>
<dbReference type="GO" id="GO:0043138">
    <property type="term" value="F:3'-5' DNA helicase activity"/>
    <property type="evidence" value="ECO:0007669"/>
    <property type="project" value="UniProtKB-EC"/>
</dbReference>
<dbReference type="GO" id="GO:0009378">
    <property type="term" value="F:four-way junction helicase activity"/>
    <property type="evidence" value="ECO:0007669"/>
    <property type="project" value="TreeGrafter"/>
</dbReference>
<dbReference type="GO" id="GO:0005737">
    <property type="term" value="C:cytoplasm"/>
    <property type="evidence" value="ECO:0007669"/>
    <property type="project" value="TreeGrafter"/>
</dbReference>
<keyword evidence="6" id="KW-0227">DNA damage</keyword>
<dbReference type="FunFam" id="3.40.50.300:FF:001389">
    <property type="entry name" value="ATP-dependent DNA helicase RecQ"/>
    <property type="match status" value="1"/>
</dbReference>
<dbReference type="GO" id="GO:0030894">
    <property type="term" value="C:replisome"/>
    <property type="evidence" value="ECO:0007669"/>
    <property type="project" value="TreeGrafter"/>
</dbReference>
<dbReference type="InterPro" id="IPR032284">
    <property type="entry name" value="RecQ_Zn-bd"/>
</dbReference>
<dbReference type="SMART" id="SM00490">
    <property type="entry name" value="HELICc"/>
    <property type="match status" value="1"/>
</dbReference>
<dbReference type="EMBL" id="JACIJS010000004">
    <property type="protein sequence ID" value="MBB5515666.1"/>
    <property type="molecule type" value="Genomic_DNA"/>
</dbReference>
<evidence type="ECO:0000256" key="9">
    <source>
        <dbReference type="ARBA" id="ARBA00022833"/>
    </source>
</evidence>
<dbReference type="GO" id="GO:0006281">
    <property type="term" value="P:DNA repair"/>
    <property type="evidence" value="ECO:0007669"/>
    <property type="project" value="UniProtKB-KW"/>
</dbReference>
<dbReference type="Pfam" id="PF00271">
    <property type="entry name" value="Helicase_C"/>
    <property type="match status" value="1"/>
</dbReference>
<dbReference type="SMART" id="SM00956">
    <property type="entry name" value="RQC"/>
    <property type="match status" value="1"/>
</dbReference>
<keyword evidence="9" id="KW-0862">Zinc</keyword>
<dbReference type="PROSITE" id="PS51192">
    <property type="entry name" value="HELICASE_ATP_BIND_1"/>
    <property type="match status" value="1"/>
</dbReference>
<feature type="domain" description="Helicase C-terminal" evidence="19">
    <location>
        <begin position="215"/>
        <end position="365"/>
    </location>
</feature>
<keyword evidence="13" id="KW-0234">DNA repair</keyword>
<name>A0A840X1B5_9RHOB</name>
<keyword evidence="21" id="KW-1185">Reference proteome</keyword>
<dbReference type="GO" id="GO:0005524">
    <property type="term" value="F:ATP binding"/>
    <property type="evidence" value="ECO:0007669"/>
    <property type="project" value="UniProtKB-KW"/>
</dbReference>
<dbReference type="NCBIfam" id="TIGR01389">
    <property type="entry name" value="recQ"/>
    <property type="match status" value="1"/>
</dbReference>
<dbReference type="GO" id="GO:0006310">
    <property type="term" value="P:DNA recombination"/>
    <property type="evidence" value="ECO:0007669"/>
    <property type="project" value="UniProtKB-UniRule"/>
</dbReference>
<dbReference type="GO" id="GO:0006260">
    <property type="term" value="P:DNA replication"/>
    <property type="evidence" value="ECO:0007669"/>
    <property type="project" value="InterPro"/>
</dbReference>
<evidence type="ECO:0000256" key="14">
    <source>
        <dbReference type="ARBA" id="ARBA00023235"/>
    </source>
</evidence>
<evidence type="ECO:0000256" key="1">
    <source>
        <dbReference type="ARBA" id="ARBA00001946"/>
    </source>
</evidence>
<dbReference type="Pfam" id="PF09382">
    <property type="entry name" value="RQC"/>
    <property type="match status" value="1"/>
</dbReference>
<dbReference type="Pfam" id="PF16124">
    <property type="entry name" value="RecQ_Zn_bind"/>
    <property type="match status" value="1"/>
</dbReference>
<dbReference type="InterPro" id="IPR004589">
    <property type="entry name" value="DNA_helicase_ATP-dep_RecQ"/>
</dbReference>
<evidence type="ECO:0000259" key="17">
    <source>
        <dbReference type="PROSITE" id="PS50967"/>
    </source>
</evidence>
<dbReference type="GO" id="GO:0009432">
    <property type="term" value="P:SOS response"/>
    <property type="evidence" value="ECO:0007669"/>
    <property type="project" value="UniProtKB-UniRule"/>
</dbReference>
<evidence type="ECO:0000256" key="8">
    <source>
        <dbReference type="ARBA" id="ARBA00022806"/>
    </source>
</evidence>
<dbReference type="Gene3D" id="1.10.150.80">
    <property type="entry name" value="HRDC domain"/>
    <property type="match status" value="2"/>
</dbReference>
<comment type="cofactor">
    <cofactor evidence="2">
        <name>Zn(2+)</name>
        <dbReference type="ChEBI" id="CHEBI:29105"/>
    </cofactor>
</comment>
<feature type="domain" description="HRDC" evidence="17">
    <location>
        <begin position="522"/>
        <end position="602"/>
    </location>
</feature>
<feature type="domain" description="HRDC" evidence="17">
    <location>
        <begin position="609"/>
        <end position="684"/>
    </location>
</feature>
<sequence>MSELSPILRDVFGFDAFRPGQGEVVEAVARGEDVLAILPTGAGKSLCYQLPALAREGLTVVISPLIALMRDQVRALRTAGVAAGALTSANTEEETEEVFAALDAGTLKLLYLAPERLATAGTERLLRRAGVSLIAVDEAHCVSQWGHDFRPDYLRIGELRDALRDVQIAAFTATADADTRDEIAARLFGTRTPTVFVQGFDRPNLTLAFQPKNKPRDQLLAFARARKGRSGIIYAGSRNKTEVLAQALRAEGISALHYHAGMEPDARREAEQRFQIEDGLVVCATIAFGMGVDKPDIRYVLHADLPKSIEAYYQEIGRAGRDGDPAETLTLFGPDDIRIRRAQIEEGLAPPDRKQADHARLNDLLALAEAPECRRKTLLAYFGETFEPPCGNCDLCHDTPEQFDATEAVRKALSTIYRTEERYGVGHLIDVLRGVKTAKVTAAGHDRVTTFGIGQEYDKGQWQTIFRQMMALDLVRHDPERYNALRLLARARPVLRGEERLTLRKDSVQRRVERRAVPVEVADEDAPLMSALKAKRRELAEAAKAPAYVIFPDRTLVEMIRVRPKSLDEMAQVSGVGAKKLEKFGRIFLEVLNGAPVEPPHPARARLATTGGGALYDQLETLARELQYGVTGTDKLLSLTPATLARIAEARPDSYAALERIKGMDKARVERFGHAFLEAIDADR</sequence>
<dbReference type="PANTHER" id="PTHR13710">
    <property type="entry name" value="DNA HELICASE RECQ FAMILY MEMBER"/>
    <property type="match status" value="1"/>
</dbReference>
<keyword evidence="12" id="KW-0233">DNA recombination</keyword>
<reference evidence="20 21" key="1">
    <citation type="submission" date="2020-08" db="EMBL/GenBank/DDBJ databases">
        <title>Genomic Encyclopedia of Type Strains, Phase IV (KMG-IV): sequencing the most valuable type-strain genomes for metagenomic binning, comparative biology and taxonomic classification.</title>
        <authorList>
            <person name="Goeker M."/>
        </authorList>
    </citation>
    <scope>NUCLEOTIDE SEQUENCE [LARGE SCALE GENOMIC DNA]</scope>
    <source>
        <strain evidence="20 21">DSM 103377</strain>
    </source>
</reference>
<dbReference type="EC" id="5.6.2.4" evidence="16"/>
<feature type="domain" description="Helicase ATP-binding" evidence="18">
    <location>
        <begin position="25"/>
        <end position="193"/>
    </location>
</feature>
<keyword evidence="14" id="KW-0413">Isomerase</keyword>
<dbReference type="GO" id="GO:0046872">
    <property type="term" value="F:metal ion binding"/>
    <property type="evidence" value="ECO:0007669"/>
    <property type="project" value="UniProtKB-KW"/>
</dbReference>
<evidence type="ECO:0000256" key="3">
    <source>
        <dbReference type="ARBA" id="ARBA00005446"/>
    </source>
</evidence>
<dbReference type="InterPro" id="IPR014001">
    <property type="entry name" value="Helicase_ATP-bd"/>
</dbReference>
<evidence type="ECO:0000313" key="21">
    <source>
        <dbReference type="Proteomes" id="UP000553766"/>
    </source>
</evidence>
<comment type="cofactor">
    <cofactor evidence="1">
        <name>Mg(2+)</name>
        <dbReference type="ChEBI" id="CHEBI:18420"/>
    </cofactor>
</comment>
<dbReference type="CDD" id="cd18794">
    <property type="entry name" value="SF2_C_RecQ"/>
    <property type="match status" value="1"/>
</dbReference>
<evidence type="ECO:0000313" key="20">
    <source>
        <dbReference type="EMBL" id="MBB5515666.1"/>
    </source>
</evidence>
<comment type="similarity">
    <text evidence="3">Belongs to the helicase family. RecQ subfamily.</text>
</comment>
<keyword evidence="8 20" id="KW-0347">Helicase</keyword>
<organism evidence="20 21">
    <name type="scientific">Rubricella aquisinus</name>
    <dbReference type="NCBI Taxonomy" id="2028108"/>
    <lineage>
        <taxon>Bacteria</taxon>
        <taxon>Pseudomonadati</taxon>
        <taxon>Pseudomonadota</taxon>
        <taxon>Alphaproteobacteria</taxon>
        <taxon>Rhodobacterales</taxon>
        <taxon>Paracoccaceae</taxon>
        <taxon>Rubricella</taxon>
    </lineage>
</organism>